<dbReference type="AlphaFoldDB" id="A0AAD2FKR8"/>
<sequence length="143" mass="15961">MQTASKLVVPKSFVLPRRLGTPSKLTYDSSSRPHQSMHQLESIDIKGKKGTKKRGFDPSVSIFRARTAGSLFDHDSTDASDEEDDLFTLRMANPICDSSDDESEEGSSYQRPPLKNELHTLMWSSRLEEDDIKGFSLGGLLLI</sequence>
<protein>
    <submittedName>
        <fullName evidence="2">Uncharacterized protein</fullName>
    </submittedName>
</protein>
<proteinExistence type="predicted"/>
<keyword evidence="3" id="KW-1185">Reference proteome</keyword>
<comment type="caution">
    <text evidence="2">The sequence shown here is derived from an EMBL/GenBank/DDBJ whole genome shotgun (WGS) entry which is preliminary data.</text>
</comment>
<accession>A0AAD2FKR8</accession>
<gene>
    <name evidence="2" type="ORF">CYCCA115_LOCUS9772</name>
</gene>
<evidence type="ECO:0000313" key="2">
    <source>
        <dbReference type="EMBL" id="CAJ1945628.1"/>
    </source>
</evidence>
<dbReference type="Proteomes" id="UP001295423">
    <property type="component" value="Unassembled WGS sequence"/>
</dbReference>
<evidence type="ECO:0000256" key="1">
    <source>
        <dbReference type="SAM" id="MobiDB-lite"/>
    </source>
</evidence>
<organism evidence="2 3">
    <name type="scientific">Cylindrotheca closterium</name>
    <dbReference type="NCBI Taxonomy" id="2856"/>
    <lineage>
        <taxon>Eukaryota</taxon>
        <taxon>Sar</taxon>
        <taxon>Stramenopiles</taxon>
        <taxon>Ochrophyta</taxon>
        <taxon>Bacillariophyta</taxon>
        <taxon>Bacillariophyceae</taxon>
        <taxon>Bacillariophycidae</taxon>
        <taxon>Bacillariales</taxon>
        <taxon>Bacillariaceae</taxon>
        <taxon>Cylindrotheca</taxon>
    </lineage>
</organism>
<dbReference type="EMBL" id="CAKOGP040001446">
    <property type="protein sequence ID" value="CAJ1945628.1"/>
    <property type="molecule type" value="Genomic_DNA"/>
</dbReference>
<feature type="region of interest" description="Disordered" evidence="1">
    <location>
        <begin position="19"/>
        <end position="56"/>
    </location>
</feature>
<reference evidence="2" key="1">
    <citation type="submission" date="2023-08" db="EMBL/GenBank/DDBJ databases">
        <authorList>
            <person name="Audoor S."/>
            <person name="Bilcke G."/>
        </authorList>
    </citation>
    <scope>NUCLEOTIDE SEQUENCE</scope>
</reference>
<feature type="compositionally biased region" description="Polar residues" evidence="1">
    <location>
        <begin position="23"/>
        <end position="39"/>
    </location>
</feature>
<evidence type="ECO:0000313" key="3">
    <source>
        <dbReference type="Proteomes" id="UP001295423"/>
    </source>
</evidence>
<feature type="region of interest" description="Disordered" evidence="1">
    <location>
        <begin position="90"/>
        <end position="115"/>
    </location>
</feature>
<name>A0AAD2FKR8_9STRA</name>